<gene>
    <name evidence="1" type="ORF">P5G51_004300</name>
</gene>
<dbReference type="RefSeq" id="WP_320384292.1">
    <property type="nucleotide sequence ID" value="NZ_JAROCA020000001.1"/>
</dbReference>
<protein>
    <submittedName>
        <fullName evidence="1">Uncharacterized protein</fullName>
    </submittedName>
</protein>
<reference evidence="1 2" key="1">
    <citation type="submission" date="2023-10" db="EMBL/GenBank/DDBJ databases">
        <title>179-bfca-hs.</title>
        <authorList>
            <person name="Miliotis G."/>
            <person name="Sengupta P."/>
            <person name="Hameed A."/>
            <person name="Chuvochina M."/>
            <person name="Mcdonagh F."/>
            <person name="Simpson A.C."/>
            <person name="Singh N.K."/>
            <person name="Rekha P.D."/>
            <person name="Raman K."/>
            <person name="Hugenholtz P."/>
            <person name="Venkateswaran K."/>
        </authorList>
    </citation>
    <scope>NUCLEOTIDE SEQUENCE [LARGE SCALE GENOMIC DNA]</scope>
    <source>
        <strain evidence="1 2">179-BFC-A-HS</strain>
    </source>
</reference>
<organism evidence="1 2">
    <name type="scientific">Tigheibacillus jepli</name>
    <dbReference type="NCBI Taxonomy" id="3035914"/>
    <lineage>
        <taxon>Bacteria</taxon>
        <taxon>Bacillati</taxon>
        <taxon>Bacillota</taxon>
        <taxon>Bacilli</taxon>
        <taxon>Bacillales</taxon>
        <taxon>Bacillaceae</taxon>
        <taxon>Tigheibacillus</taxon>
    </lineage>
</organism>
<dbReference type="Proteomes" id="UP001228376">
    <property type="component" value="Unassembled WGS sequence"/>
</dbReference>
<name>A0ABU5CGQ1_9BACI</name>
<accession>A0ABU5CGQ1</accession>
<dbReference type="EMBL" id="JAROCA020000001">
    <property type="protein sequence ID" value="MDY0404725.1"/>
    <property type="molecule type" value="Genomic_DNA"/>
</dbReference>
<proteinExistence type="predicted"/>
<comment type="caution">
    <text evidence="1">The sequence shown here is derived from an EMBL/GenBank/DDBJ whole genome shotgun (WGS) entry which is preliminary data.</text>
</comment>
<evidence type="ECO:0000313" key="2">
    <source>
        <dbReference type="Proteomes" id="UP001228376"/>
    </source>
</evidence>
<keyword evidence="2" id="KW-1185">Reference proteome</keyword>
<evidence type="ECO:0000313" key="1">
    <source>
        <dbReference type="EMBL" id="MDY0404725.1"/>
    </source>
</evidence>
<sequence length="80" mass="9435">MTKKLGKEKEQIYQLLIALFRKSPKNVFNRLFEELNLDYTNDTIKDLVCAYRNHPPEIAFFDDVLPCLDMMKKKKSKPGL</sequence>